<feature type="non-terminal residue" evidence="1">
    <location>
        <position position="49"/>
    </location>
</feature>
<feature type="non-terminal residue" evidence="1">
    <location>
        <position position="1"/>
    </location>
</feature>
<sequence length="49" mass="5615">ISSAVHADYLNTHYISALFQYEKEFAARFCNILILVLLITNIDVKLESL</sequence>
<protein>
    <submittedName>
        <fullName evidence="1">9214_t:CDS:1</fullName>
    </submittedName>
</protein>
<comment type="caution">
    <text evidence="1">The sequence shown here is derived from an EMBL/GenBank/DDBJ whole genome shotgun (WGS) entry which is preliminary data.</text>
</comment>
<name>A0ACA9P8X5_9GLOM</name>
<gene>
    <name evidence="1" type="ORF">SCALOS_LOCUS10117</name>
</gene>
<proteinExistence type="predicted"/>
<accession>A0ACA9P8X5</accession>
<organism evidence="1 2">
    <name type="scientific">Scutellospora calospora</name>
    <dbReference type="NCBI Taxonomy" id="85575"/>
    <lineage>
        <taxon>Eukaryota</taxon>
        <taxon>Fungi</taxon>
        <taxon>Fungi incertae sedis</taxon>
        <taxon>Mucoromycota</taxon>
        <taxon>Glomeromycotina</taxon>
        <taxon>Glomeromycetes</taxon>
        <taxon>Diversisporales</taxon>
        <taxon>Gigasporaceae</taxon>
        <taxon>Scutellospora</taxon>
    </lineage>
</organism>
<reference evidence="1" key="1">
    <citation type="submission" date="2021-06" db="EMBL/GenBank/DDBJ databases">
        <authorList>
            <person name="Kallberg Y."/>
            <person name="Tangrot J."/>
            <person name="Rosling A."/>
        </authorList>
    </citation>
    <scope>NUCLEOTIDE SEQUENCE</scope>
    <source>
        <strain evidence="1">AU212A</strain>
    </source>
</reference>
<dbReference type="Proteomes" id="UP000789860">
    <property type="component" value="Unassembled WGS sequence"/>
</dbReference>
<evidence type="ECO:0000313" key="1">
    <source>
        <dbReference type="EMBL" id="CAG8690669.1"/>
    </source>
</evidence>
<evidence type="ECO:0000313" key="2">
    <source>
        <dbReference type="Proteomes" id="UP000789860"/>
    </source>
</evidence>
<keyword evidence="2" id="KW-1185">Reference proteome</keyword>
<dbReference type="EMBL" id="CAJVPM010035661">
    <property type="protein sequence ID" value="CAG8690669.1"/>
    <property type="molecule type" value="Genomic_DNA"/>
</dbReference>